<dbReference type="Pfam" id="PF00270">
    <property type="entry name" value="DEAD"/>
    <property type="match status" value="1"/>
</dbReference>
<feature type="domain" description="Helicase ATP-binding" evidence="8">
    <location>
        <begin position="121"/>
        <end position="302"/>
    </location>
</feature>
<dbReference type="Proteomes" id="UP001363151">
    <property type="component" value="Unassembled WGS sequence"/>
</dbReference>
<keyword evidence="1 7" id="KW-0547">Nucleotide-binding</keyword>
<comment type="caution">
    <text evidence="11">The sequence shown here is derived from an EMBL/GenBank/DDBJ whole genome shotgun (WGS) entry which is preliminary data.</text>
</comment>
<feature type="short sequence motif" description="Q motif" evidence="6">
    <location>
        <begin position="83"/>
        <end position="111"/>
    </location>
</feature>
<proteinExistence type="inferred from homology"/>
<organism evidence="11 12">
    <name type="scientific">Aureococcus anophagefferens</name>
    <name type="common">Harmful bloom alga</name>
    <dbReference type="NCBI Taxonomy" id="44056"/>
    <lineage>
        <taxon>Eukaryota</taxon>
        <taxon>Sar</taxon>
        <taxon>Stramenopiles</taxon>
        <taxon>Ochrophyta</taxon>
        <taxon>Pelagophyceae</taxon>
        <taxon>Pelagomonadales</taxon>
        <taxon>Pelagomonadaceae</taxon>
        <taxon>Aureococcus</taxon>
    </lineage>
</organism>
<dbReference type="Gene3D" id="3.40.50.300">
    <property type="entry name" value="P-loop containing nucleotide triphosphate hydrolases"/>
    <property type="match status" value="2"/>
</dbReference>
<name>A0ABR1FMX8_AURAN</name>
<dbReference type="SUPFAM" id="SSF52540">
    <property type="entry name" value="P-loop containing nucleoside triphosphate hydrolases"/>
    <property type="match status" value="1"/>
</dbReference>
<sequence length="533" mass="56787">MAANLETRAATAIDALNAGRWGDDDDGAAAPAPAAPTTGDVDAVAASLASQKVSAVETMKTAEGETIQVERASGDTSELVAARSWEDLHLDPSLLKGVYLANFAKPFKIQEAALPLILSGFRKAPVRENLLAQAKSGSGKTAAFVLGMLENVDLRSPATQALCVCPTRELAQQNAAVTRNIGKVLIEEKGLVVALALSDNAGKGAGGRGRGRAPKEPVVGHIVVGTPGRTLQLIKTRQLKTQGITMLVLDEADEMDMRGHRDDTRSLRKALPDPCQVLCFSATYTDEVCRDIEASVFKRHPSSKVLIANAKDDDRSELMVREIAHVWCDAKEHPGGKLGIVEDIYDLLSAQQSIIFVNTRKDVHHIASVLTAKNFSVEDLTGGRGAGGMDSAERDRVMAAFRDGKVKVLITTNVIARGIDVPGVNIVINYDLPTIIDYSVPRGASSKPPEADFDTYIHRVGRTGRAGAKGVAINLVDQDASGGLDLKILASLETLCFGKQPAPWTMIAKVPDASDVEEIKNIANRHMNGKASV</sequence>
<comment type="catalytic activity">
    <reaction evidence="7">
        <text>ATP + H2O = ADP + phosphate + H(+)</text>
        <dbReference type="Rhea" id="RHEA:13065"/>
        <dbReference type="ChEBI" id="CHEBI:15377"/>
        <dbReference type="ChEBI" id="CHEBI:15378"/>
        <dbReference type="ChEBI" id="CHEBI:30616"/>
        <dbReference type="ChEBI" id="CHEBI:43474"/>
        <dbReference type="ChEBI" id="CHEBI:456216"/>
        <dbReference type="EC" id="3.6.4.13"/>
    </reaction>
</comment>
<evidence type="ECO:0000256" key="4">
    <source>
        <dbReference type="ARBA" id="ARBA00022840"/>
    </source>
</evidence>
<evidence type="ECO:0000256" key="5">
    <source>
        <dbReference type="ARBA" id="ARBA00022884"/>
    </source>
</evidence>
<comment type="function">
    <text evidence="7">RNA helicase.</text>
</comment>
<keyword evidence="4 7" id="KW-0067">ATP-binding</keyword>
<feature type="domain" description="DEAD-box RNA helicase Q" evidence="10">
    <location>
        <begin position="83"/>
        <end position="111"/>
    </location>
</feature>
<comment type="similarity">
    <text evidence="7">Belongs to the DEAD box helicase family.</text>
</comment>
<evidence type="ECO:0000256" key="3">
    <source>
        <dbReference type="ARBA" id="ARBA00022806"/>
    </source>
</evidence>
<dbReference type="InterPro" id="IPR014014">
    <property type="entry name" value="RNA_helicase_DEAD_Q_motif"/>
</dbReference>
<evidence type="ECO:0000313" key="12">
    <source>
        <dbReference type="Proteomes" id="UP001363151"/>
    </source>
</evidence>
<evidence type="ECO:0000259" key="8">
    <source>
        <dbReference type="PROSITE" id="PS51192"/>
    </source>
</evidence>
<evidence type="ECO:0000256" key="2">
    <source>
        <dbReference type="ARBA" id="ARBA00022801"/>
    </source>
</evidence>
<dbReference type="EMBL" id="JBBJCI010000355">
    <property type="protein sequence ID" value="KAK7233809.1"/>
    <property type="molecule type" value="Genomic_DNA"/>
</dbReference>
<dbReference type="InterPro" id="IPR011545">
    <property type="entry name" value="DEAD/DEAH_box_helicase_dom"/>
</dbReference>
<comment type="domain">
    <text evidence="7">The Q motif is unique to and characteristic of the DEAD box family of RNA helicases and controls ATP binding and hydrolysis.</text>
</comment>
<keyword evidence="2 7" id="KW-0378">Hydrolase</keyword>
<dbReference type="EC" id="3.6.4.13" evidence="7"/>
<dbReference type="PANTHER" id="PTHR24031">
    <property type="entry name" value="RNA HELICASE"/>
    <property type="match status" value="1"/>
</dbReference>
<keyword evidence="5 7" id="KW-0694">RNA-binding</keyword>
<feature type="domain" description="Helicase C-terminal" evidence="9">
    <location>
        <begin position="340"/>
        <end position="510"/>
    </location>
</feature>
<gene>
    <name evidence="11" type="ORF">SO694_00100036</name>
</gene>
<dbReference type="SMART" id="SM00490">
    <property type="entry name" value="HELICc"/>
    <property type="match status" value="1"/>
</dbReference>
<dbReference type="PROSITE" id="PS51194">
    <property type="entry name" value="HELICASE_CTER"/>
    <property type="match status" value="1"/>
</dbReference>
<keyword evidence="12" id="KW-1185">Reference proteome</keyword>
<reference evidence="11 12" key="1">
    <citation type="submission" date="2024-03" db="EMBL/GenBank/DDBJ databases">
        <title>Aureococcus anophagefferens CCMP1851 and Kratosvirus quantuckense: Draft genome of a second virus-susceptible host strain in the model system.</title>
        <authorList>
            <person name="Chase E."/>
            <person name="Truchon A.R."/>
            <person name="Schepens W."/>
            <person name="Wilhelm S.W."/>
        </authorList>
    </citation>
    <scope>NUCLEOTIDE SEQUENCE [LARGE SCALE GENOMIC DNA]</scope>
    <source>
        <strain evidence="11 12">CCMP1851</strain>
    </source>
</reference>
<evidence type="ECO:0000256" key="7">
    <source>
        <dbReference type="RuleBase" id="RU365068"/>
    </source>
</evidence>
<protein>
    <recommendedName>
        <fullName evidence="7">ATP-dependent RNA helicase</fullName>
        <ecNumber evidence="7">3.6.4.13</ecNumber>
    </recommendedName>
</protein>
<accession>A0ABR1FMX8</accession>
<dbReference type="PROSITE" id="PS51192">
    <property type="entry name" value="HELICASE_ATP_BIND_1"/>
    <property type="match status" value="1"/>
</dbReference>
<dbReference type="PROSITE" id="PS51195">
    <property type="entry name" value="Q_MOTIF"/>
    <property type="match status" value="1"/>
</dbReference>
<dbReference type="Pfam" id="PF00271">
    <property type="entry name" value="Helicase_C"/>
    <property type="match status" value="1"/>
</dbReference>
<dbReference type="CDD" id="cd18787">
    <property type="entry name" value="SF2_C_DEAD"/>
    <property type="match status" value="1"/>
</dbReference>
<dbReference type="GO" id="GO:0004386">
    <property type="term" value="F:helicase activity"/>
    <property type="evidence" value="ECO:0007669"/>
    <property type="project" value="UniProtKB-KW"/>
</dbReference>
<evidence type="ECO:0000313" key="11">
    <source>
        <dbReference type="EMBL" id="KAK7233809.1"/>
    </source>
</evidence>
<dbReference type="InterPro" id="IPR014001">
    <property type="entry name" value="Helicase_ATP-bd"/>
</dbReference>
<keyword evidence="3 7" id="KW-0347">Helicase</keyword>
<evidence type="ECO:0000259" key="10">
    <source>
        <dbReference type="PROSITE" id="PS51195"/>
    </source>
</evidence>
<dbReference type="SMART" id="SM00487">
    <property type="entry name" value="DEXDc"/>
    <property type="match status" value="1"/>
</dbReference>
<dbReference type="InterPro" id="IPR027417">
    <property type="entry name" value="P-loop_NTPase"/>
</dbReference>
<dbReference type="InterPro" id="IPR001650">
    <property type="entry name" value="Helicase_C-like"/>
</dbReference>
<evidence type="ECO:0000256" key="1">
    <source>
        <dbReference type="ARBA" id="ARBA00022741"/>
    </source>
</evidence>
<evidence type="ECO:0000256" key="6">
    <source>
        <dbReference type="PROSITE-ProRule" id="PRU00552"/>
    </source>
</evidence>
<evidence type="ECO:0000259" key="9">
    <source>
        <dbReference type="PROSITE" id="PS51194"/>
    </source>
</evidence>
<dbReference type="CDD" id="cd17963">
    <property type="entry name" value="DEADc_DDX19_DDX25"/>
    <property type="match status" value="1"/>
</dbReference>